<evidence type="ECO:0000313" key="3">
    <source>
        <dbReference type="Proteomes" id="UP000694892"/>
    </source>
</evidence>
<dbReference type="AlphaFoldDB" id="A0A974BWF7"/>
<dbReference type="PANTHER" id="PTHR24103">
    <property type="entry name" value="E3 UBIQUITIN-PROTEIN LIGASE TRIM"/>
    <property type="match status" value="1"/>
</dbReference>
<sequence>MGIDQEPKEKEKPITSVQLLRSQLKALKEASSALSEHFQKAAPTYRVTVGELHCNLRSLLEKEEKMRLFQSSQTQEQAMEHLEAQAMDLEDLHSSIDPGAKTVLDMCVSPLQLRDWAGQRHLVKPVPESLTFDPHCAHSILILSSDLKQSGRHYWEVDVGCKSSWILGVVRESVERKAEHHLCPDNGYWVLRKQEDGVYYGLGMSPISLNLTFSPTRIGLFPVKEEDWCPLILCG</sequence>
<dbReference type="SUPFAM" id="SSF49899">
    <property type="entry name" value="Concanavalin A-like lectins/glucanases"/>
    <property type="match status" value="1"/>
</dbReference>
<dbReference type="Proteomes" id="UP000694892">
    <property type="component" value="Chromosome 9_10L"/>
</dbReference>
<dbReference type="Gene3D" id="2.60.120.920">
    <property type="match status" value="1"/>
</dbReference>
<dbReference type="EMBL" id="CM004482">
    <property type="protein sequence ID" value="OCT62078.1"/>
    <property type="molecule type" value="Genomic_DNA"/>
</dbReference>
<evidence type="ECO:0000259" key="1">
    <source>
        <dbReference type="PROSITE" id="PS50188"/>
    </source>
</evidence>
<dbReference type="InterPro" id="IPR003879">
    <property type="entry name" value="Butyrophylin_SPRY"/>
</dbReference>
<reference evidence="3" key="1">
    <citation type="journal article" date="2016" name="Nature">
        <title>Genome evolution in the allotetraploid frog Xenopus laevis.</title>
        <authorList>
            <person name="Session A.M."/>
            <person name="Uno Y."/>
            <person name="Kwon T."/>
            <person name="Chapman J.A."/>
            <person name="Toyoda A."/>
            <person name="Takahashi S."/>
            <person name="Fukui A."/>
            <person name="Hikosaka A."/>
            <person name="Suzuki A."/>
            <person name="Kondo M."/>
            <person name="van Heeringen S.J."/>
            <person name="Quigley I."/>
            <person name="Heinz S."/>
            <person name="Ogino H."/>
            <person name="Ochi H."/>
            <person name="Hellsten U."/>
            <person name="Lyons J.B."/>
            <person name="Simakov O."/>
            <person name="Putnam N."/>
            <person name="Stites J."/>
            <person name="Kuroki Y."/>
            <person name="Tanaka T."/>
            <person name="Michiue T."/>
            <person name="Watanabe M."/>
            <person name="Bogdanovic O."/>
            <person name="Lister R."/>
            <person name="Georgiou G."/>
            <person name="Paranjpe S.S."/>
            <person name="van Kruijsbergen I."/>
            <person name="Shu S."/>
            <person name="Carlson J."/>
            <person name="Kinoshita T."/>
            <person name="Ohta Y."/>
            <person name="Mawaribuchi S."/>
            <person name="Jenkins J."/>
            <person name="Grimwood J."/>
            <person name="Schmutz J."/>
            <person name="Mitros T."/>
            <person name="Mozaffari S.V."/>
            <person name="Suzuki Y."/>
            <person name="Haramoto Y."/>
            <person name="Yamamoto T.S."/>
            <person name="Takagi C."/>
            <person name="Heald R."/>
            <person name="Miller K."/>
            <person name="Haudenschild C."/>
            <person name="Kitzman J."/>
            <person name="Nakayama T."/>
            <person name="Izutsu Y."/>
            <person name="Robert J."/>
            <person name="Fortriede J."/>
            <person name="Burns K."/>
            <person name="Lotay V."/>
            <person name="Karimi K."/>
            <person name="Yasuoka Y."/>
            <person name="Dichmann D.S."/>
            <person name="Flajnik M.F."/>
            <person name="Houston D.W."/>
            <person name="Shendure J."/>
            <person name="DuPasquier L."/>
            <person name="Vize P.D."/>
            <person name="Zorn A.M."/>
            <person name="Ito M."/>
            <person name="Marcotte E.M."/>
            <person name="Wallingford J.B."/>
            <person name="Ito Y."/>
            <person name="Asashima M."/>
            <person name="Ueno N."/>
            <person name="Matsuda Y."/>
            <person name="Veenstra G.J."/>
            <person name="Fujiyama A."/>
            <person name="Harland R.M."/>
            <person name="Taira M."/>
            <person name="Rokhsar D.S."/>
        </authorList>
    </citation>
    <scope>NUCLEOTIDE SEQUENCE [LARGE SCALE GENOMIC DNA]</scope>
    <source>
        <strain evidence="3">J</strain>
    </source>
</reference>
<dbReference type="InterPro" id="IPR043136">
    <property type="entry name" value="B30.2/SPRY_sf"/>
</dbReference>
<dbReference type="InterPro" id="IPR013320">
    <property type="entry name" value="ConA-like_dom_sf"/>
</dbReference>
<protein>
    <recommendedName>
        <fullName evidence="1">B30.2/SPRY domain-containing protein</fullName>
    </recommendedName>
</protein>
<dbReference type="Pfam" id="PF00622">
    <property type="entry name" value="SPRY"/>
    <property type="match status" value="1"/>
</dbReference>
<dbReference type="InterPro" id="IPR050143">
    <property type="entry name" value="TRIM/RBCC"/>
</dbReference>
<evidence type="ECO:0000313" key="2">
    <source>
        <dbReference type="EMBL" id="OCT62078.1"/>
    </source>
</evidence>
<dbReference type="PRINTS" id="PR01407">
    <property type="entry name" value="BUTYPHLNCDUF"/>
</dbReference>
<dbReference type="PROSITE" id="PS50188">
    <property type="entry name" value="B302_SPRY"/>
    <property type="match status" value="1"/>
</dbReference>
<gene>
    <name evidence="2" type="ORF">XELAEV_18043162mg</name>
</gene>
<dbReference type="InterPro" id="IPR001870">
    <property type="entry name" value="B30.2/SPRY"/>
</dbReference>
<name>A0A974BWF7_XENLA</name>
<accession>A0A974BWF7</accession>
<feature type="domain" description="B30.2/SPRY" evidence="1">
    <location>
        <begin position="74"/>
        <end position="235"/>
    </location>
</feature>
<organism evidence="2 3">
    <name type="scientific">Xenopus laevis</name>
    <name type="common">African clawed frog</name>
    <dbReference type="NCBI Taxonomy" id="8355"/>
    <lineage>
        <taxon>Eukaryota</taxon>
        <taxon>Metazoa</taxon>
        <taxon>Chordata</taxon>
        <taxon>Craniata</taxon>
        <taxon>Vertebrata</taxon>
        <taxon>Euteleostomi</taxon>
        <taxon>Amphibia</taxon>
        <taxon>Batrachia</taxon>
        <taxon>Anura</taxon>
        <taxon>Pipoidea</taxon>
        <taxon>Pipidae</taxon>
        <taxon>Xenopodinae</taxon>
        <taxon>Xenopus</taxon>
        <taxon>Xenopus</taxon>
    </lineage>
</organism>
<proteinExistence type="predicted"/>
<dbReference type="InterPro" id="IPR003877">
    <property type="entry name" value="SPRY_dom"/>
</dbReference>